<reference evidence="3" key="1">
    <citation type="submission" date="2016-10" db="EMBL/GenBank/DDBJ databases">
        <authorList>
            <person name="Wegmann U."/>
        </authorList>
    </citation>
    <scope>NUCLEOTIDE SEQUENCE [LARGE SCALE GENOMIC DNA]</scope>
</reference>
<name>A0A1K1LC94_9BACT</name>
<proteinExistence type="predicted"/>
<dbReference type="Gene3D" id="3.30.2220.10">
    <property type="entry name" value="rbstp2171"/>
    <property type="match status" value="1"/>
</dbReference>
<evidence type="ECO:0000313" key="2">
    <source>
        <dbReference type="EMBL" id="SFV72348.1"/>
    </source>
</evidence>
<dbReference type="RefSeq" id="WP_072332557.1">
    <property type="nucleotide sequence ID" value="NZ_CALUWT010000010.1"/>
</dbReference>
<accession>A0A1K1LC94</accession>
<organism evidence="2 3">
    <name type="scientific">Desulfovibrio piger</name>
    <dbReference type="NCBI Taxonomy" id="901"/>
    <lineage>
        <taxon>Bacteria</taxon>
        <taxon>Pseudomonadati</taxon>
        <taxon>Thermodesulfobacteriota</taxon>
        <taxon>Desulfovibrionia</taxon>
        <taxon>Desulfovibrionales</taxon>
        <taxon>Desulfovibrionaceae</taxon>
        <taxon>Desulfovibrio</taxon>
    </lineage>
</organism>
<gene>
    <name evidence="2" type="ORF">DESPIGER_0458</name>
</gene>
<evidence type="ECO:0000259" key="1">
    <source>
        <dbReference type="Pfam" id="PF20941"/>
    </source>
</evidence>
<sequence>MSDTQPTRKYAPFDLTFTDKWEDKEVELSLRFAKPTKMEIKRLQDVAGKNPTQAARNLLLATIHPDDKERLTEALEEYPGIATTFSTALIRAVGIAADLGN</sequence>
<dbReference type="KEGG" id="dpg:DESPIGER_0458"/>
<dbReference type="InterPro" id="IPR049294">
    <property type="entry name" value="DUF6848"/>
</dbReference>
<keyword evidence="3" id="KW-1185">Reference proteome</keyword>
<feature type="domain" description="DUF6848" evidence="1">
    <location>
        <begin position="16"/>
        <end position="98"/>
    </location>
</feature>
<dbReference type="AlphaFoldDB" id="A0A1K1LC94"/>
<dbReference type="OrthoDB" id="5462859at2"/>
<dbReference type="Proteomes" id="UP000186323">
    <property type="component" value="Chromosome I"/>
</dbReference>
<protein>
    <recommendedName>
        <fullName evidence="1">DUF6848 domain-containing protein</fullName>
    </recommendedName>
</protein>
<dbReference type="Pfam" id="PF20941">
    <property type="entry name" value="DUF6848"/>
    <property type="match status" value="1"/>
</dbReference>
<dbReference type="EMBL" id="LT630450">
    <property type="protein sequence ID" value="SFV72348.1"/>
    <property type="molecule type" value="Genomic_DNA"/>
</dbReference>
<evidence type="ECO:0000313" key="3">
    <source>
        <dbReference type="Proteomes" id="UP000186323"/>
    </source>
</evidence>